<gene>
    <name evidence="3" type="ORF">C7R54_00960</name>
</gene>
<organism evidence="3 4">
    <name type="scientific">Achromobacter aloeverae</name>
    <dbReference type="NCBI Taxonomy" id="1750518"/>
    <lineage>
        <taxon>Bacteria</taxon>
        <taxon>Pseudomonadati</taxon>
        <taxon>Pseudomonadota</taxon>
        <taxon>Betaproteobacteria</taxon>
        <taxon>Burkholderiales</taxon>
        <taxon>Alcaligenaceae</taxon>
        <taxon>Achromobacter</taxon>
    </lineage>
</organism>
<dbReference type="EMBL" id="PYAL01000001">
    <property type="protein sequence ID" value="RXN92367.1"/>
    <property type="molecule type" value="Genomic_DNA"/>
</dbReference>
<evidence type="ECO:0000313" key="3">
    <source>
        <dbReference type="EMBL" id="RXN92367.1"/>
    </source>
</evidence>
<dbReference type="Proteomes" id="UP000290849">
    <property type="component" value="Unassembled WGS sequence"/>
</dbReference>
<proteinExistence type="inferred from homology"/>
<comment type="caution">
    <text evidence="3">The sequence shown here is derived from an EMBL/GenBank/DDBJ whole genome shotgun (WGS) entry which is preliminary data.</text>
</comment>
<feature type="domain" description="Class II aldolase/adducin N-terminal" evidence="2">
    <location>
        <begin position="19"/>
        <end position="203"/>
    </location>
</feature>
<evidence type="ECO:0000313" key="4">
    <source>
        <dbReference type="Proteomes" id="UP000290849"/>
    </source>
</evidence>
<dbReference type="Gene3D" id="3.40.225.10">
    <property type="entry name" value="Class II aldolase/adducin N-terminal domain"/>
    <property type="match status" value="1"/>
</dbReference>
<dbReference type="AlphaFoldDB" id="A0A4Q1HNJ6"/>
<reference evidence="3 4" key="1">
    <citation type="journal article" date="2017" name="Int. J. Syst. Evol. Microbiol.">
        <title>Achromobacter aloeverae sp. nov., isolated from the root of Aloe vera (L.) Burm.f.</title>
        <authorList>
            <person name="Kuncharoen N."/>
            <person name="Muramatsu Y."/>
            <person name="Shibata C."/>
            <person name="Kamakura Y."/>
            <person name="Nakagawa Y."/>
            <person name="Tanasupawat S."/>
        </authorList>
    </citation>
    <scope>NUCLEOTIDE SEQUENCE [LARGE SCALE GENOMIC DNA]</scope>
    <source>
        <strain evidence="3 4">AVA-1</strain>
    </source>
</reference>
<dbReference type="GO" id="GO:0051015">
    <property type="term" value="F:actin filament binding"/>
    <property type="evidence" value="ECO:0007669"/>
    <property type="project" value="TreeGrafter"/>
</dbReference>
<dbReference type="OrthoDB" id="8859181at2"/>
<dbReference type="SMART" id="SM01007">
    <property type="entry name" value="Aldolase_II"/>
    <property type="match status" value="1"/>
</dbReference>
<sequence>MHFPDIRAACSPAEWKVRVQLAACYRLMDLYGMSDLIANHISARVPGEDDAFLINAYGLLYEEITASSLIKINGKGEILAQPDFGEPGYGVNQAGFVIHSAIHRARHEVECVIHTHTWPGMALSSLSCGLLPMNQTAMRFARIGYHDYQGVVLDPSEQESLVRDLGANNALILRNHGLLTVGNTIAEAFNAMHRLELSAKAQLAAMACNTDLHAVPEDCIEKTYQNYQPNVRRPFGVLEWPALIRKLDRLDQSYKL</sequence>
<evidence type="ECO:0000259" key="2">
    <source>
        <dbReference type="SMART" id="SM01007"/>
    </source>
</evidence>
<dbReference type="Pfam" id="PF00596">
    <property type="entry name" value="Aldolase_II"/>
    <property type="match status" value="1"/>
</dbReference>
<dbReference type="NCBIfam" id="NF005451">
    <property type="entry name" value="PRK07044.1"/>
    <property type="match status" value="1"/>
</dbReference>
<dbReference type="InterPro" id="IPR001303">
    <property type="entry name" value="Aldolase_II/adducin_N"/>
</dbReference>
<evidence type="ECO:0000256" key="1">
    <source>
        <dbReference type="ARBA" id="ARBA00037961"/>
    </source>
</evidence>
<dbReference type="GO" id="GO:0005856">
    <property type="term" value="C:cytoskeleton"/>
    <property type="evidence" value="ECO:0007669"/>
    <property type="project" value="TreeGrafter"/>
</dbReference>
<dbReference type="InterPro" id="IPR036409">
    <property type="entry name" value="Aldolase_II/adducin_N_sf"/>
</dbReference>
<dbReference type="PANTHER" id="PTHR10672">
    <property type="entry name" value="ADDUCIN"/>
    <property type="match status" value="1"/>
</dbReference>
<dbReference type="InterPro" id="IPR051017">
    <property type="entry name" value="Aldolase-II_Adducin_sf"/>
</dbReference>
<comment type="similarity">
    <text evidence="1">Belongs to the aldolase class II family.</text>
</comment>
<name>A0A4Q1HNJ6_9BURK</name>
<keyword evidence="4" id="KW-1185">Reference proteome</keyword>
<dbReference type="SUPFAM" id="SSF53639">
    <property type="entry name" value="AraD/HMP-PK domain-like"/>
    <property type="match status" value="1"/>
</dbReference>
<dbReference type="PANTHER" id="PTHR10672:SF3">
    <property type="entry name" value="PROTEIN HU-LI TAI SHAO"/>
    <property type="match status" value="1"/>
</dbReference>
<protein>
    <submittedName>
        <fullName evidence="3">Class II aldolase</fullName>
    </submittedName>
</protein>
<dbReference type="RefSeq" id="WP_129149380.1">
    <property type="nucleotide sequence ID" value="NZ_JBHSDO010000016.1"/>
</dbReference>
<accession>A0A4Q1HNJ6</accession>